<evidence type="ECO:0000313" key="5">
    <source>
        <dbReference type="Proteomes" id="UP000244369"/>
    </source>
</evidence>
<accession>A0A2S1ESF9</accession>
<dbReference type="PIRSF" id="PIRSF007023">
    <property type="entry name" value="UDP-Galf_transf"/>
    <property type="match status" value="1"/>
</dbReference>
<name>A0A2S1ESF9_LIMRT</name>
<dbReference type="Pfam" id="PF26334">
    <property type="entry name" value="Gtf3_N"/>
    <property type="match status" value="1"/>
</dbReference>
<dbReference type="AlphaFoldDB" id="A0A2S1ESF9"/>
<dbReference type="SUPFAM" id="SSF53756">
    <property type="entry name" value="UDP-Glycosyltransferase/glycogen phosphorylase"/>
    <property type="match status" value="1"/>
</dbReference>
<dbReference type="GO" id="GO:0016740">
    <property type="term" value="F:transferase activity"/>
    <property type="evidence" value="ECO:0007669"/>
    <property type="project" value="UniProtKB-KW"/>
</dbReference>
<protein>
    <submittedName>
        <fullName evidence="4">Beta-1,6-galactofuranosyltransferase</fullName>
    </submittedName>
</protein>
<dbReference type="Gene3D" id="3.40.50.2000">
    <property type="entry name" value="Glycogen Phosphorylase B"/>
    <property type="match status" value="2"/>
</dbReference>
<organism evidence="4 5">
    <name type="scientific">Limosilactobacillus reuteri</name>
    <name type="common">Lactobacillus reuteri</name>
    <dbReference type="NCBI Taxonomy" id="1598"/>
    <lineage>
        <taxon>Bacteria</taxon>
        <taxon>Bacillati</taxon>
        <taxon>Bacillota</taxon>
        <taxon>Bacilli</taxon>
        <taxon>Lactobacillales</taxon>
        <taxon>Lactobacillaceae</taxon>
        <taxon>Limosilactobacillus</taxon>
    </lineage>
</organism>
<dbReference type="InterPro" id="IPR058592">
    <property type="entry name" value="Gtf3_C"/>
</dbReference>
<reference evidence="4 5" key="1">
    <citation type="submission" date="2018-03" db="EMBL/GenBank/DDBJ databases">
        <title>Complete Genome Sequence of the Chinese traditional Highland Barley wine Isolate Lactobacillus reuteri WHH1689.</title>
        <authorList>
            <person name="Chen S."/>
            <person name="Chen L."/>
            <person name="Chen L."/>
            <person name="Li Y."/>
        </authorList>
    </citation>
    <scope>NUCLEOTIDE SEQUENCE [LARGE SCALE GENOMIC DNA]</scope>
    <source>
        <strain evidence="4 5">WHH1689</strain>
    </source>
</reference>
<feature type="domain" description="Glucosyltransferase 3-like C-terminal" evidence="3">
    <location>
        <begin position="177"/>
        <end position="335"/>
    </location>
</feature>
<evidence type="ECO:0000313" key="4">
    <source>
        <dbReference type="EMBL" id="AWD62853.1"/>
    </source>
</evidence>
<evidence type="ECO:0000259" key="3">
    <source>
        <dbReference type="Pfam" id="PF26337"/>
    </source>
</evidence>
<gene>
    <name evidence="4" type="ORF">LWHH1689_1565</name>
</gene>
<proteinExistence type="predicted"/>
<feature type="domain" description="Glucosyltransferase 3-like N-terminal" evidence="2">
    <location>
        <begin position="3"/>
        <end position="158"/>
    </location>
</feature>
<dbReference type="InterPro" id="IPR058591">
    <property type="entry name" value="Gtf3_N"/>
</dbReference>
<dbReference type="Proteomes" id="UP000244369">
    <property type="component" value="Chromosome"/>
</dbReference>
<sequence length="342" mass="39570">MVNYVISLKDSAKNVAGPKANNDNIKFLKELGFKNYWLKFATNTGFKSRLQKLWLAHYTIPTFFKQHSNINNIILQYPLYSTYLMEQVVNSIRKYTDAKIYFIIHDVESIRLFINQPQYYKAELSFLNKADGIVGHNQKMNTWLKEHGVMTKLISLDIFDYDNPAKLIETREYKGTICYAGNLKKAEFLQKVNLQHKLEIFGPNPAKQYPNNVEYEGQYTPEDLPVHLTANFGLVWDGTSIKGCNGVFGEYMRYNNPHKTSLYLSSGIPVIIWKKAALAEFVEKNQLGLTIDSLDELDSLLDDLTNDQYQKIHQNVRNVAEKMRNGFYVKKAVKQLIPVEEQ</sequence>
<dbReference type="Pfam" id="PF26337">
    <property type="entry name" value="Gtf3_C"/>
    <property type="match status" value="1"/>
</dbReference>
<evidence type="ECO:0000256" key="1">
    <source>
        <dbReference type="ARBA" id="ARBA00022679"/>
    </source>
</evidence>
<evidence type="ECO:0000259" key="2">
    <source>
        <dbReference type="Pfam" id="PF26334"/>
    </source>
</evidence>
<keyword evidence="1 4" id="KW-0808">Transferase</keyword>
<dbReference type="EMBL" id="CP027805">
    <property type="protein sequence ID" value="AWD62853.1"/>
    <property type="molecule type" value="Genomic_DNA"/>
</dbReference>